<keyword evidence="5" id="KW-1185">Reference proteome</keyword>
<evidence type="ECO:0000256" key="3">
    <source>
        <dbReference type="ARBA" id="ARBA00023002"/>
    </source>
</evidence>
<dbReference type="PANTHER" id="PTHR42973">
    <property type="entry name" value="BINDING OXIDOREDUCTASE, PUTATIVE (AFU_ORTHOLOGUE AFUA_1G17690)-RELATED"/>
    <property type="match status" value="1"/>
</dbReference>
<evidence type="ECO:0000313" key="4">
    <source>
        <dbReference type="EMBL" id="KAJ4262897.1"/>
    </source>
</evidence>
<gene>
    <name evidence="4" type="ORF">NW762_006510</name>
</gene>
<comment type="caution">
    <text evidence="4">The sequence shown here is derived from an EMBL/GenBank/DDBJ whole genome shotgun (WGS) entry which is preliminary data.</text>
</comment>
<evidence type="ECO:0000256" key="2">
    <source>
        <dbReference type="ARBA" id="ARBA00022827"/>
    </source>
</evidence>
<dbReference type="AlphaFoldDB" id="A0A9W8VEF3"/>
<dbReference type="Proteomes" id="UP001152049">
    <property type="component" value="Unassembled WGS sequence"/>
</dbReference>
<proteinExistence type="predicted"/>
<name>A0A9W8VEF3_9HYPO</name>
<dbReference type="Gene3D" id="3.40.462.20">
    <property type="match status" value="1"/>
</dbReference>
<protein>
    <recommendedName>
        <fullName evidence="6">FAD binding domain-containing protein</fullName>
    </recommendedName>
</protein>
<keyword evidence="1" id="KW-0285">Flavoprotein</keyword>
<keyword evidence="3" id="KW-0560">Oxidoreductase</keyword>
<dbReference type="GO" id="GO:0016491">
    <property type="term" value="F:oxidoreductase activity"/>
    <property type="evidence" value="ECO:0007669"/>
    <property type="project" value="UniProtKB-KW"/>
</dbReference>
<dbReference type="EMBL" id="JAOQAZ010000011">
    <property type="protein sequence ID" value="KAJ4262897.1"/>
    <property type="molecule type" value="Genomic_DNA"/>
</dbReference>
<reference evidence="4" key="1">
    <citation type="submission" date="2022-09" db="EMBL/GenBank/DDBJ databases">
        <title>Fusarium specimens isolated from Avocado Roots.</title>
        <authorList>
            <person name="Stajich J."/>
            <person name="Roper C."/>
            <person name="Heimlech-Rivalta G."/>
        </authorList>
    </citation>
    <scope>NUCLEOTIDE SEQUENCE</scope>
    <source>
        <strain evidence="4">CF00136</strain>
    </source>
</reference>
<dbReference type="InterPro" id="IPR016169">
    <property type="entry name" value="FAD-bd_PCMH_sub2"/>
</dbReference>
<evidence type="ECO:0000256" key="1">
    <source>
        <dbReference type="ARBA" id="ARBA00022630"/>
    </source>
</evidence>
<organism evidence="4 5">
    <name type="scientific">Fusarium torreyae</name>
    <dbReference type="NCBI Taxonomy" id="1237075"/>
    <lineage>
        <taxon>Eukaryota</taxon>
        <taxon>Fungi</taxon>
        <taxon>Dikarya</taxon>
        <taxon>Ascomycota</taxon>
        <taxon>Pezizomycotina</taxon>
        <taxon>Sordariomycetes</taxon>
        <taxon>Hypocreomycetidae</taxon>
        <taxon>Hypocreales</taxon>
        <taxon>Nectriaceae</taxon>
        <taxon>Fusarium</taxon>
    </lineage>
</organism>
<evidence type="ECO:0000313" key="5">
    <source>
        <dbReference type="Proteomes" id="UP001152049"/>
    </source>
</evidence>
<accession>A0A9W8VEF3</accession>
<dbReference type="PANTHER" id="PTHR42973:SF13">
    <property type="entry name" value="FAD-BINDING PCMH-TYPE DOMAIN-CONTAINING PROTEIN"/>
    <property type="match status" value="1"/>
</dbReference>
<dbReference type="Gene3D" id="3.30.465.10">
    <property type="match status" value="1"/>
</dbReference>
<evidence type="ECO:0008006" key="6">
    <source>
        <dbReference type="Google" id="ProtNLM"/>
    </source>
</evidence>
<dbReference type="OrthoDB" id="2151789at2759"/>
<keyword evidence="2" id="KW-0274">FAD</keyword>
<dbReference type="InterPro" id="IPR050416">
    <property type="entry name" value="FAD-linked_Oxidoreductase"/>
</dbReference>
<sequence length="198" mass="21834">MNPPPFAALNRIPFESNTLRLDWTSNFSLDGVSPPGGRNLYATITYSPSEALDRQMQDILVQEARSVNEIVGLQTGLVIQPIYEAAIKNGKNRGGNAAGIESDGPLTVVLFSTRWVNAEDDDKANELARSWVKRAVDAAAAAGKHNRWLYINYASKDQDPFAGYGVENRRRLESIQKAVDPKGIFSSRGLCRGYFKLS</sequence>